<gene>
    <name evidence="1" type="ORF">R3P38DRAFT_2792217</name>
</gene>
<dbReference type="PANTHER" id="PTHR43611">
    <property type="entry name" value="ALPHA-D-GLUCOSE 1-PHOSPHATE PHOSPHATASE"/>
    <property type="match status" value="1"/>
</dbReference>
<dbReference type="Gene3D" id="1.10.150.240">
    <property type="entry name" value="Putative phosphatase, domain 2"/>
    <property type="match status" value="1"/>
</dbReference>
<dbReference type="EMBL" id="JAWWNJ010000069">
    <property type="protein sequence ID" value="KAK7008124.1"/>
    <property type="molecule type" value="Genomic_DNA"/>
</dbReference>
<dbReference type="InterPro" id="IPR036412">
    <property type="entry name" value="HAD-like_sf"/>
</dbReference>
<evidence type="ECO:0000313" key="1">
    <source>
        <dbReference type="EMBL" id="KAK7008124.1"/>
    </source>
</evidence>
<comment type="caution">
    <text evidence="1">The sequence shown here is derived from an EMBL/GenBank/DDBJ whole genome shotgun (WGS) entry which is preliminary data.</text>
</comment>
<dbReference type="Gene3D" id="3.40.50.1000">
    <property type="entry name" value="HAD superfamily/HAD-like"/>
    <property type="match status" value="1"/>
</dbReference>
<name>A0AAW0AFV3_9AGAR</name>
<reference evidence="1 2" key="1">
    <citation type="journal article" date="2024" name="J Genomics">
        <title>Draft genome sequencing and assembly of Favolaschia claudopus CIRM-BRFM 2984 isolated from oak limbs.</title>
        <authorList>
            <person name="Navarro D."/>
            <person name="Drula E."/>
            <person name="Chaduli D."/>
            <person name="Cazenave R."/>
            <person name="Ahrendt S."/>
            <person name="Wang J."/>
            <person name="Lipzen A."/>
            <person name="Daum C."/>
            <person name="Barry K."/>
            <person name="Grigoriev I.V."/>
            <person name="Favel A."/>
            <person name="Rosso M.N."/>
            <person name="Martin F."/>
        </authorList>
    </citation>
    <scope>NUCLEOTIDE SEQUENCE [LARGE SCALE GENOMIC DNA]</scope>
    <source>
        <strain evidence="1 2">CIRM-BRFM 2984</strain>
    </source>
</reference>
<dbReference type="SUPFAM" id="SSF56784">
    <property type="entry name" value="HAD-like"/>
    <property type="match status" value="1"/>
</dbReference>
<evidence type="ECO:0000313" key="2">
    <source>
        <dbReference type="Proteomes" id="UP001362999"/>
    </source>
</evidence>
<dbReference type="InterPro" id="IPR023214">
    <property type="entry name" value="HAD_sf"/>
</dbReference>
<proteinExistence type="predicted"/>
<accession>A0AAW0AFV3</accession>
<dbReference type="SUPFAM" id="SSF48239">
    <property type="entry name" value="Terpenoid cyclases/Protein prenyltransferases"/>
    <property type="match status" value="1"/>
</dbReference>
<dbReference type="PANTHER" id="PTHR43611:SF3">
    <property type="entry name" value="FLAVIN MONONUCLEOTIDE HYDROLASE 1, CHLOROPLATIC"/>
    <property type="match status" value="1"/>
</dbReference>
<dbReference type="Proteomes" id="UP001362999">
    <property type="component" value="Unassembled WGS sequence"/>
</dbReference>
<organism evidence="1 2">
    <name type="scientific">Favolaschia claudopus</name>
    <dbReference type="NCBI Taxonomy" id="2862362"/>
    <lineage>
        <taxon>Eukaryota</taxon>
        <taxon>Fungi</taxon>
        <taxon>Dikarya</taxon>
        <taxon>Basidiomycota</taxon>
        <taxon>Agaricomycotina</taxon>
        <taxon>Agaricomycetes</taxon>
        <taxon>Agaricomycetidae</taxon>
        <taxon>Agaricales</taxon>
        <taxon>Marasmiineae</taxon>
        <taxon>Mycenaceae</taxon>
        <taxon>Favolaschia</taxon>
    </lineage>
</organism>
<sequence length="494" mass="56258">MSANPAFDTIILNDEDLFACSNQIETIIPRKTLRRIFTSLTWFDYERGKLSQTDCYDRLVAEFGRSTEDIHSAITKTRESLRIHEDLVTLLLELKQQSNNRLRVFTMTNLSVPDCQELKHQLDWSIFDRVFTSAEAGERKPHLGFYKYVMEAATIDSRRTIFVDAEAESVLTARSLGLYGMVLSRDNITEMRRSLHNLFGNPVSRANRYLECTAGNLQSVSDTGVILKENFAQLLILELTGNKNLVDIVEYPRAWNFFHGKGVLTTESYPFDFDTTAVALTVLERDKEVIKSVMNEMLEYIDSDGIVLTYFDRRRGQRIDPVVCVNVLSLFYKFHRESEMRPTLEWIKSVLRNRAYLDGTRYYANAECFLFFVVRLLLSTDNVALHGDLTPLLKERLQERIGIPGDAAQLAMRIIACASVGLRDDLDLSALLKFQCEDGSFELSWTYRYPSSGSFGTSNNNHFSIKIGNRGLTTALAIKAIESAESLKPMIATV</sequence>
<dbReference type="AlphaFoldDB" id="A0AAW0AFV3"/>
<protein>
    <submittedName>
        <fullName evidence="1">Alpha-D-glucose-1-phosphate phosphatase YihX</fullName>
    </submittedName>
</protein>
<dbReference type="InterPro" id="IPR008930">
    <property type="entry name" value="Terpenoid_cyclase/PrenylTrfase"/>
</dbReference>
<dbReference type="InterPro" id="IPR023198">
    <property type="entry name" value="PGP-like_dom2"/>
</dbReference>
<keyword evidence="2" id="KW-1185">Reference proteome</keyword>